<dbReference type="Pfam" id="PF20239">
    <property type="entry name" value="DUF6596"/>
    <property type="match status" value="1"/>
</dbReference>
<dbReference type="EMBL" id="AJYC02000021">
    <property type="protein sequence ID" value="EKT83363.1"/>
    <property type="molecule type" value="Genomic_DNA"/>
</dbReference>
<name>K8XNZ0_RHOOP</name>
<evidence type="ECO:0000313" key="3">
    <source>
        <dbReference type="Proteomes" id="UP000005951"/>
    </source>
</evidence>
<accession>K8XNZ0</accession>
<comment type="caution">
    <text evidence="2">The sequence shown here is derived from an EMBL/GenBank/DDBJ whole genome shotgun (WGS) entry which is preliminary data.</text>
</comment>
<sequence>MYLIFTKGYAPGRLEQSTLCEEAIRLGKLVATLMPDEPEALGLVALLLLQHSRRAARYVGVEGGDARPVRVISRNGLGVQGGDRGLQLIRTRSAEA</sequence>
<dbReference type="Proteomes" id="UP000005951">
    <property type="component" value="Unassembled WGS sequence"/>
</dbReference>
<protein>
    <submittedName>
        <fullName evidence="2">Putative ECF subfamily RNA polymerase sigma-24 subunit</fullName>
    </submittedName>
</protein>
<dbReference type="RefSeq" id="WP_005254693.1">
    <property type="nucleotide sequence ID" value="NZ_AJYC02000021.1"/>
</dbReference>
<dbReference type="PANTHER" id="PTHR47756">
    <property type="entry name" value="BLL6612 PROTEIN-RELATED"/>
    <property type="match status" value="1"/>
</dbReference>
<evidence type="ECO:0000259" key="1">
    <source>
        <dbReference type="Pfam" id="PF20239"/>
    </source>
</evidence>
<proteinExistence type="predicted"/>
<dbReference type="PANTHER" id="PTHR47756:SF1">
    <property type="entry name" value="BLL0085 PROTEIN"/>
    <property type="match status" value="1"/>
</dbReference>
<feature type="domain" description="DUF6596" evidence="1">
    <location>
        <begin position="1"/>
        <end position="58"/>
    </location>
</feature>
<evidence type="ECO:0000313" key="2">
    <source>
        <dbReference type="EMBL" id="EKT83363.1"/>
    </source>
</evidence>
<reference evidence="2 3" key="1">
    <citation type="journal article" date="2013" name="Genome Announc.">
        <title>Draft Genome Sequence of Rhodococcus opacus Strain M213 Shows a Diverse Catabolic Potential.</title>
        <authorList>
            <person name="Pathak A."/>
            <person name="Green S.J."/>
            <person name="Ogram A."/>
            <person name="Chauhan A."/>
        </authorList>
    </citation>
    <scope>NUCLEOTIDE SEQUENCE [LARGE SCALE GENOMIC DNA]</scope>
    <source>
        <strain evidence="2 3">M213</strain>
    </source>
</reference>
<organism evidence="2 3">
    <name type="scientific">Rhodococcus opacus M213</name>
    <dbReference type="NCBI Taxonomy" id="1129896"/>
    <lineage>
        <taxon>Bacteria</taxon>
        <taxon>Bacillati</taxon>
        <taxon>Actinomycetota</taxon>
        <taxon>Actinomycetes</taxon>
        <taxon>Mycobacteriales</taxon>
        <taxon>Nocardiaceae</taxon>
        <taxon>Rhodococcus</taxon>
    </lineage>
</organism>
<gene>
    <name evidence="2" type="ORF">WSS_A07774</name>
</gene>
<dbReference type="InterPro" id="IPR046531">
    <property type="entry name" value="DUF6596"/>
</dbReference>
<dbReference type="AlphaFoldDB" id="K8XNZ0"/>